<proteinExistence type="predicted"/>
<name>A0ABN5INR0_9BACE</name>
<dbReference type="Gene3D" id="3.40.50.150">
    <property type="entry name" value="Vaccinia Virus protein VP39"/>
    <property type="match status" value="1"/>
</dbReference>
<evidence type="ECO:0000259" key="1">
    <source>
        <dbReference type="Pfam" id="PF13847"/>
    </source>
</evidence>
<dbReference type="CDD" id="cd02440">
    <property type="entry name" value="AdoMet_MTases"/>
    <property type="match status" value="1"/>
</dbReference>
<keyword evidence="2" id="KW-0808">Transferase</keyword>
<dbReference type="Proteomes" id="UP000238304">
    <property type="component" value="Chromosome"/>
</dbReference>
<dbReference type="SUPFAM" id="SSF53335">
    <property type="entry name" value="S-adenosyl-L-methionine-dependent methyltransferases"/>
    <property type="match status" value="1"/>
</dbReference>
<dbReference type="PANTHER" id="PTHR43464:SF82">
    <property type="entry name" value="METHYLTRANSFERASE DOMAIN-CONTAINING PROTEIN"/>
    <property type="match status" value="1"/>
</dbReference>
<evidence type="ECO:0000313" key="3">
    <source>
        <dbReference type="Proteomes" id="UP000238304"/>
    </source>
</evidence>
<feature type="domain" description="Methyltransferase" evidence="1">
    <location>
        <begin position="55"/>
        <end position="160"/>
    </location>
</feature>
<dbReference type="Pfam" id="PF13847">
    <property type="entry name" value="Methyltransf_31"/>
    <property type="match status" value="1"/>
</dbReference>
<dbReference type="InterPro" id="IPR029063">
    <property type="entry name" value="SAM-dependent_MTases_sf"/>
</dbReference>
<dbReference type="EMBL" id="CP027231">
    <property type="protein sequence ID" value="AVM53578.1"/>
    <property type="molecule type" value="Genomic_DNA"/>
</dbReference>
<reference evidence="2 3" key="1">
    <citation type="submission" date="2018-02" db="EMBL/GenBank/DDBJ databases">
        <authorList>
            <person name="Holder M.E."/>
            <person name="Ajami N.J."/>
            <person name="Petrosino J.F."/>
        </authorList>
    </citation>
    <scope>NUCLEOTIDE SEQUENCE [LARGE SCALE GENOMIC DNA]</scope>
    <source>
        <strain evidence="2 3">ATCC 33285</strain>
    </source>
</reference>
<evidence type="ECO:0000313" key="2">
    <source>
        <dbReference type="EMBL" id="AVM53578.1"/>
    </source>
</evidence>
<sequence>MKADYNFIESNKSSWNQRTQEHYDSDFYDVKGFVEGKSSLNPIELGLLGNIRGKKILHLQCHFGLDSISLSRMGGEVTGIDLSDEAIRKARQLAKDSGTDTRFVCCNIFDLPDYLDETFDIVFTSYGVINWFPNLDEWGRIVSRYLKPDGKFVMVEFHPVLWMFDTKFERVESAYSREEPYISTSQTYTNASEAGKEYVEVTWNHGLSKVLQGLLHANLRIVDFQEYDYSPFNLFGNMEEDRGMYHLKDRKGMIPILFSVVAER</sequence>
<protein>
    <submittedName>
        <fullName evidence="2">SAM-dependent methyltransferase</fullName>
    </submittedName>
</protein>
<dbReference type="InterPro" id="IPR025714">
    <property type="entry name" value="Methyltranfer_dom"/>
</dbReference>
<gene>
    <name evidence="2" type="ORF">C4H11_12115</name>
</gene>
<dbReference type="PANTHER" id="PTHR43464">
    <property type="entry name" value="METHYLTRANSFERASE"/>
    <property type="match status" value="1"/>
</dbReference>
<dbReference type="GO" id="GO:0008168">
    <property type="term" value="F:methyltransferase activity"/>
    <property type="evidence" value="ECO:0007669"/>
    <property type="project" value="UniProtKB-KW"/>
</dbReference>
<dbReference type="RefSeq" id="WP_106042366.1">
    <property type="nucleotide sequence ID" value="NZ_CP027231.1"/>
</dbReference>
<accession>A0ABN5INR0</accession>
<keyword evidence="3" id="KW-1185">Reference proteome</keyword>
<dbReference type="GO" id="GO:0032259">
    <property type="term" value="P:methylation"/>
    <property type="evidence" value="ECO:0007669"/>
    <property type="project" value="UniProtKB-KW"/>
</dbReference>
<organism evidence="2 3">
    <name type="scientific">Bacteroides zoogleoformans</name>
    <dbReference type="NCBI Taxonomy" id="28119"/>
    <lineage>
        <taxon>Bacteria</taxon>
        <taxon>Pseudomonadati</taxon>
        <taxon>Bacteroidota</taxon>
        <taxon>Bacteroidia</taxon>
        <taxon>Bacteroidales</taxon>
        <taxon>Bacteroidaceae</taxon>
        <taxon>Bacteroides</taxon>
    </lineage>
</organism>
<keyword evidence="2" id="KW-0489">Methyltransferase</keyword>